<dbReference type="Gene3D" id="3.50.40.10">
    <property type="entry name" value="Phenylalanyl-trna Synthetase, Chain B, domain 3"/>
    <property type="match status" value="1"/>
</dbReference>
<name>A0AA36EH53_LACSI</name>
<proteinExistence type="predicted"/>
<dbReference type="PANTHER" id="PTHR10947:SF0">
    <property type="entry name" value="PHENYLALANINE--TRNA LIGASE BETA SUBUNIT"/>
    <property type="match status" value="1"/>
</dbReference>
<evidence type="ECO:0000313" key="1">
    <source>
        <dbReference type="EMBL" id="CAI9295929.1"/>
    </source>
</evidence>
<dbReference type="AlphaFoldDB" id="A0AA36EH53"/>
<keyword evidence="2" id="KW-1185">Reference proteome</keyword>
<dbReference type="GO" id="GO:0009328">
    <property type="term" value="C:phenylalanine-tRNA ligase complex"/>
    <property type="evidence" value="ECO:0007669"/>
    <property type="project" value="TreeGrafter"/>
</dbReference>
<reference evidence="1" key="1">
    <citation type="submission" date="2023-04" db="EMBL/GenBank/DDBJ databases">
        <authorList>
            <person name="Vijverberg K."/>
            <person name="Xiong W."/>
            <person name="Schranz E."/>
        </authorList>
    </citation>
    <scope>NUCLEOTIDE SEQUENCE</scope>
</reference>
<protein>
    <submittedName>
        <fullName evidence="1">Uncharacterized protein</fullName>
    </submittedName>
</protein>
<gene>
    <name evidence="1" type="ORF">LSALG_LOCUS34846</name>
</gene>
<dbReference type="GO" id="GO:0006432">
    <property type="term" value="P:phenylalanyl-tRNA aminoacylation"/>
    <property type="evidence" value="ECO:0007669"/>
    <property type="project" value="InterPro"/>
</dbReference>
<dbReference type="InterPro" id="IPR020825">
    <property type="entry name" value="Phe-tRNA_synthase-like_B3/B4"/>
</dbReference>
<dbReference type="EMBL" id="OX465084">
    <property type="protein sequence ID" value="CAI9295929.1"/>
    <property type="molecule type" value="Genomic_DNA"/>
</dbReference>
<sequence>MGSEDFIAYNIIPPDAPAVTNDITSFPKIPKWLQGEGSGPTKEIGLKGAVIVCSCCGQKPLQEFIKEIMRCWDELLSQSTLLSLHRCESLSWADFDSWMREVETHLQDDHEPNPWEFYTSEIRPYAVCAVLRGITLSEARYNSFIDLQDKLHQNICRSSQGCNS</sequence>
<dbReference type="InterPro" id="IPR045060">
    <property type="entry name" value="Phe-tRNA-ligase_IIc_bsu"/>
</dbReference>
<evidence type="ECO:0000313" key="2">
    <source>
        <dbReference type="Proteomes" id="UP001177003"/>
    </source>
</evidence>
<dbReference type="PANTHER" id="PTHR10947">
    <property type="entry name" value="PHENYLALANYL-TRNA SYNTHETASE BETA CHAIN AND LEUCINE-RICH REPEAT-CONTAINING PROTEIN 47"/>
    <property type="match status" value="1"/>
</dbReference>
<organism evidence="1 2">
    <name type="scientific">Lactuca saligna</name>
    <name type="common">Willowleaf lettuce</name>
    <dbReference type="NCBI Taxonomy" id="75948"/>
    <lineage>
        <taxon>Eukaryota</taxon>
        <taxon>Viridiplantae</taxon>
        <taxon>Streptophyta</taxon>
        <taxon>Embryophyta</taxon>
        <taxon>Tracheophyta</taxon>
        <taxon>Spermatophyta</taxon>
        <taxon>Magnoliopsida</taxon>
        <taxon>eudicotyledons</taxon>
        <taxon>Gunneridae</taxon>
        <taxon>Pentapetalae</taxon>
        <taxon>asterids</taxon>
        <taxon>campanulids</taxon>
        <taxon>Asterales</taxon>
        <taxon>Asteraceae</taxon>
        <taxon>Cichorioideae</taxon>
        <taxon>Cichorieae</taxon>
        <taxon>Lactucinae</taxon>
        <taxon>Lactuca</taxon>
    </lineage>
</organism>
<dbReference type="GO" id="GO:0004826">
    <property type="term" value="F:phenylalanine-tRNA ligase activity"/>
    <property type="evidence" value="ECO:0007669"/>
    <property type="project" value="InterPro"/>
</dbReference>
<dbReference type="Proteomes" id="UP001177003">
    <property type="component" value="Chromosome 8"/>
</dbReference>
<accession>A0AA36EH53</accession>